<dbReference type="Pfam" id="PF00353">
    <property type="entry name" value="HemolysinCabind"/>
    <property type="match status" value="1"/>
</dbReference>
<name>A0ABU8XXG1_9PROT</name>
<dbReference type="InterPro" id="IPR011049">
    <property type="entry name" value="Serralysin-like_metalloprot_C"/>
</dbReference>
<dbReference type="EMBL" id="JBBLZC010000037">
    <property type="protein sequence ID" value="MEK0085885.1"/>
    <property type="molecule type" value="Genomic_DNA"/>
</dbReference>
<keyword evidence="2" id="KW-1185">Reference proteome</keyword>
<sequence length="85" mass="8720">MPDDLPDEDYDLAVTRYAPGVTDGTDTLRGLGGDGVLRGGFGADLIRGDAGWDRLHGEAGADLFVFGPGDTGPAPDSATSGDFHL</sequence>
<proteinExistence type="predicted"/>
<dbReference type="RefSeq" id="WP_418161755.1">
    <property type="nucleotide sequence ID" value="NZ_JBBLZC010000037.1"/>
</dbReference>
<organism evidence="1 2">
    <name type="scientific">Benzoatithermus flavus</name>
    <dbReference type="NCBI Taxonomy" id="3108223"/>
    <lineage>
        <taxon>Bacteria</taxon>
        <taxon>Pseudomonadati</taxon>
        <taxon>Pseudomonadota</taxon>
        <taxon>Alphaproteobacteria</taxon>
        <taxon>Geminicoccales</taxon>
        <taxon>Geminicoccaceae</taxon>
        <taxon>Benzoatithermus</taxon>
    </lineage>
</organism>
<evidence type="ECO:0000313" key="1">
    <source>
        <dbReference type="EMBL" id="MEK0085885.1"/>
    </source>
</evidence>
<reference evidence="1 2" key="1">
    <citation type="submission" date="2024-01" db="EMBL/GenBank/DDBJ databases">
        <title>Multi-omics insights into the function and evolution of sodium benzoate biodegradation pathways in Benzoatithermus flavus gen. nov., sp. nov. from hot spring.</title>
        <authorList>
            <person name="Hu C.-J."/>
            <person name="Li W.-J."/>
        </authorList>
    </citation>
    <scope>NUCLEOTIDE SEQUENCE [LARGE SCALE GENOMIC DNA]</scope>
    <source>
        <strain evidence="1 2">SYSU G07066</strain>
    </source>
</reference>
<dbReference type="InterPro" id="IPR001343">
    <property type="entry name" value="Hemolysn_Ca-bd"/>
</dbReference>
<protein>
    <recommendedName>
        <fullName evidence="3">Hemolysin-type calcium-binding repeat-containing protein</fullName>
    </recommendedName>
</protein>
<evidence type="ECO:0000313" key="2">
    <source>
        <dbReference type="Proteomes" id="UP001375743"/>
    </source>
</evidence>
<dbReference type="Proteomes" id="UP001375743">
    <property type="component" value="Unassembled WGS sequence"/>
</dbReference>
<evidence type="ECO:0008006" key="3">
    <source>
        <dbReference type="Google" id="ProtNLM"/>
    </source>
</evidence>
<comment type="caution">
    <text evidence="1">The sequence shown here is derived from an EMBL/GenBank/DDBJ whole genome shotgun (WGS) entry which is preliminary data.</text>
</comment>
<dbReference type="SUPFAM" id="SSF51120">
    <property type="entry name" value="beta-Roll"/>
    <property type="match status" value="1"/>
</dbReference>
<accession>A0ABU8XXG1</accession>
<gene>
    <name evidence="1" type="ORF">U1T56_22245</name>
</gene>
<dbReference type="Gene3D" id="2.150.10.10">
    <property type="entry name" value="Serralysin-like metalloprotease, C-terminal"/>
    <property type="match status" value="1"/>
</dbReference>